<dbReference type="Pfam" id="PF15515">
    <property type="entry name" value="MvaI_BcnI"/>
    <property type="match status" value="1"/>
</dbReference>
<accession>A0A6M5YHN9</accession>
<name>A0A6M5YHN9_9BACT</name>
<dbReference type="Gene3D" id="3.40.210.20">
    <property type="entry name" value="MvaI/BcnI restriction endonuclease, catalytic domain"/>
    <property type="match status" value="1"/>
</dbReference>
<keyword evidence="2" id="KW-0614">Plasmid</keyword>
<dbReference type="InterPro" id="IPR029127">
    <property type="entry name" value="MvaI_BcnI"/>
</dbReference>
<dbReference type="InterPro" id="IPR043004">
    <property type="entry name" value="MvaI_BcnI_cat"/>
</dbReference>
<dbReference type="GO" id="GO:0004519">
    <property type="term" value="F:endonuclease activity"/>
    <property type="evidence" value="ECO:0007669"/>
    <property type="project" value="UniProtKB-KW"/>
</dbReference>
<organism evidence="2 3">
    <name type="scientific">Spirosoma taeanense</name>
    <dbReference type="NCBI Taxonomy" id="2735870"/>
    <lineage>
        <taxon>Bacteria</taxon>
        <taxon>Pseudomonadati</taxon>
        <taxon>Bacteroidota</taxon>
        <taxon>Cytophagia</taxon>
        <taxon>Cytophagales</taxon>
        <taxon>Cytophagaceae</taxon>
        <taxon>Spirosoma</taxon>
    </lineage>
</organism>
<evidence type="ECO:0000313" key="2">
    <source>
        <dbReference type="EMBL" id="QJW92472.1"/>
    </source>
</evidence>
<dbReference type="RefSeq" id="WP_171742300.1">
    <property type="nucleotide sequence ID" value="NZ_CP053436.1"/>
</dbReference>
<reference evidence="2 3" key="1">
    <citation type="submission" date="2020-05" db="EMBL/GenBank/DDBJ databases">
        <title>Genome sequencing of Spirosoma sp. TS118.</title>
        <authorList>
            <person name="Lee J.-H."/>
            <person name="Jeong S."/>
            <person name="Zhao L."/>
            <person name="Jung J.-H."/>
            <person name="Kim M.-K."/>
            <person name="Lim S."/>
        </authorList>
    </citation>
    <scope>NUCLEOTIDE SEQUENCE [LARGE SCALE GENOMIC DNA]</scope>
    <source>
        <strain evidence="2 3">TS118</strain>
        <plasmid evidence="3">pts</plasmid>
    </source>
</reference>
<feature type="domain" description="MvaI/BcnI restriction endonuclease" evidence="1">
    <location>
        <begin position="172"/>
        <end position="422"/>
    </location>
</feature>
<keyword evidence="2" id="KW-0255">Endonuclease</keyword>
<dbReference type="KEGG" id="stae:HNV11_23665"/>
<geneLocation type="plasmid" evidence="3">
    <name>pts</name>
</geneLocation>
<proteinExistence type="predicted"/>
<gene>
    <name evidence="2" type="ORF">HNV11_23665</name>
</gene>
<dbReference type="REBASE" id="403395">
    <property type="entry name" value="SspTS118ORF23660P"/>
</dbReference>
<dbReference type="EMBL" id="CP053436">
    <property type="protein sequence ID" value="QJW92472.1"/>
    <property type="molecule type" value="Genomic_DNA"/>
</dbReference>
<dbReference type="Proteomes" id="UP000502756">
    <property type="component" value="Plasmid pTS"/>
</dbReference>
<keyword evidence="2" id="KW-0378">Hydrolase</keyword>
<protein>
    <submittedName>
        <fullName evidence="2">MvaI/BcnI restriction endonuclease family protein</fullName>
    </submittedName>
</protein>
<keyword evidence="2" id="KW-0540">Nuclease</keyword>
<sequence length="433" mass="48914">MNLERLKRIFADQGCKKVYVKTLAKNDDSKHQPYLGGDEIFNLFPTSEIKAISSESWDRERFIATIDFAWIAEDGALFQAPNTKFILYPKYPEVRLSGFLRGCSNGPSRVMNTPLYGRLLFLSVSTAGRILGYAAFPDSQIAAELRAINTQQEGVFATFNLSNSDNRTILLNELARIHRLDWITSKRLDRLGNIMACDAPNCGGYTLEAELGITPNGYSEPDFLGWELKQFGVDNFNRIGSAVITLMTPEPTEGLYVSQGVDYFIRTYGYPDQNNRPDRLNFGGIHKAGVRHERTRLTMELIGFDGVTGKIRSSTGRIVLVDEQGNEAAAWSFASMLKHWNRKHNQACYVPSLSANQPVRQYHYGNLVTLGVDTDFQLFLQQMFIGNIYYDPGIKMENVSTRPTVKRRSQFRIKSSFLGNLYKSSEVVDVTHC</sequence>
<keyword evidence="3" id="KW-1185">Reference proteome</keyword>
<dbReference type="AlphaFoldDB" id="A0A6M5YHN9"/>
<evidence type="ECO:0000313" key="3">
    <source>
        <dbReference type="Proteomes" id="UP000502756"/>
    </source>
</evidence>
<evidence type="ECO:0000259" key="1">
    <source>
        <dbReference type="Pfam" id="PF15515"/>
    </source>
</evidence>